<dbReference type="Proteomes" id="UP000275137">
    <property type="component" value="Unassembled WGS sequence"/>
</dbReference>
<organism evidence="2 3">
    <name type="scientific">Pseudomethylobacillus aquaticus</name>
    <dbReference type="NCBI Taxonomy" id="2676064"/>
    <lineage>
        <taxon>Bacteria</taxon>
        <taxon>Pseudomonadati</taxon>
        <taxon>Pseudomonadota</taxon>
        <taxon>Betaproteobacteria</taxon>
        <taxon>Nitrosomonadales</taxon>
        <taxon>Methylophilaceae</taxon>
        <taxon>Pseudomethylobacillus</taxon>
    </lineage>
</organism>
<dbReference type="Gene3D" id="3.10.490.10">
    <property type="entry name" value="Gamma-glutamyl cyclotransferase-like"/>
    <property type="match status" value="1"/>
</dbReference>
<name>A0A3N0V6G7_9PROT</name>
<dbReference type="RefSeq" id="WP_123236378.1">
    <property type="nucleotide sequence ID" value="NZ_RJVP01000001.1"/>
</dbReference>
<proteinExistence type="predicted"/>
<evidence type="ECO:0000313" key="3">
    <source>
        <dbReference type="Proteomes" id="UP000275137"/>
    </source>
</evidence>
<sequence length="132" mass="14143">MSTTVDVVVCGAHMSGLPLNHQLTELGATLVSKTRTAPEYRLYKLDCYSPPRPGLLRVNADGVAIEVEVWQLPLAAYGAFVASVPGPLGFGTLKLEDGKQAQGFLCEFYATQQALDISALGSWRAFLQQTAG</sequence>
<protein>
    <submittedName>
        <fullName evidence="2">Amidase</fullName>
    </submittedName>
</protein>
<gene>
    <name evidence="2" type="ORF">ED236_02715</name>
</gene>
<reference evidence="2 3" key="1">
    <citation type="submission" date="2018-10" db="EMBL/GenBank/DDBJ databases">
        <authorList>
            <person name="Chen W.-M."/>
        </authorList>
    </citation>
    <scope>NUCLEOTIDE SEQUENCE [LARGE SCALE GENOMIC DNA]</scope>
    <source>
        <strain evidence="2 3">H-5</strain>
    </source>
</reference>
<evidence type="ECO:0000313" key="2">
    <source>
        <dbReference type="EMBL" id="ROH88386.1"/>
    </source>
</evidence>
<dbReference type="InterPro" id="IPR053844">
    <property type="entry name" value="AH_C"/>
</dbReference>
<keyword evidence="3" id="KW-1185">Reference proteome</keyword>
<evidence type="ECO:0000259" key="1">
    <source>
        <dbReference type="Pfam" id="PF21986"/>
    </source>
</evidence>
<feature type="domain" description="Allophanate hydrolase C-terminal" evidence="1">
    <location>
        <begin position="5"/>
        <end position="128"/>
    </location>
</feature>
<accession>A0A3N0V6G7</accession>
<dbReference type="Pfam" id="PF21986">
    <property type="entry name" value="AH_C"/>
    <property type="match status" value="1"/>
</dbReference>
<comment type="caution">
    <text evidence="2">The sequence shown here is derived from an EMBL/GenBank/DDBJ whole genome shotgun (WGS) entry which is preliminary data.</text>
</comment>
<dbReference type="EMBL" id="RJVP01000001">
    <property type="protein sequence ID" value="ROH88386.1"/>
    <property type="molecule type" value="Genomic_DNA"/>
</dbReference>
<dbReference type="AlphaFoldDB" id="A0A3N0V6G7"/>